<accession>A0A7S2Z1W9</accession>
<dbReference type="EMBL" id="HBHU01005117">
    <property type="protein sequence ID" value="CAE0016937.1"/>
    <property type="molecule type" value="Transcribed_RNA"/>
</dbReference>
<organism evidence="1">
    <name type="scientific">Chloropicon laureae</name>
    <dbReference type="NCBI Taxonomy" id="464258"/>
    <lineage>
        <taxon>Eukaryota</taxon>
        <taxon>Viridiplantae</taxon>
        <taxon>Chlorophyta</taxon>
        <taxon>Chloropicophyceae</taxon>
        <taxon>Chloropicales</taxon>
        <taxon>Chloropicaceae</taxon>
        <taxon>Chloropicon</taxon>
    </lineage>
</organism>
<protein>
    <submittedName>
        <fullName evidence="1">Uncharacterized protein</fullName>
    </submittedName>
</protein>
<reference evidence="1" key="1">
    <citation type="submission" date="2021-01" db="EMBL/GenBank/DDBJ databases">
        <authorList>
            <person name="Corre E."/>
            <person name="Pelletier E."/>
            <person name="Niang G."/>
            <person name="Scheremetjew M."/>
            <person name="Finn R."/>
            <person name="Kale V."/>
            <person name="Holt S."/>
            <person name="Cochrane G."/>
            <person name="Meng A."/>
            <person name="Brown T."/>
            <person name="Cohen L."/>
        </authorList>
    </citation>
    <scope>NUCLEOTIDE SEQUENCE</scope>
    <source>
        <strain evidence="1">RCC856</strain>
    </source>
</reference>
<name>A0A7S2Z1W9_9CHLO</name>
<evidence type="ECO:0000313" key="1">
    <source>
        <dbReference type="EMBL" id="CAE0016937.1"/>
    </source>
</evidence>
<proteinExistence type="predicted"/>
<gene>
    <name evidence="1" type="ORF">CLAU1311_LOCUS3300</name>
</gene>
<dbReference type="AlphaFoldDB" id="A0A7S2Z1W9"/>
<sequence length="137" mass="14961">MEPARAVAELHHAVARGLTGDLQRDHGQRNLLGQLNQCGDLLAASAESAEAVRRTSFGLREAAAAEEAREDGGVEGRAAQLRAKLSHALEIEEESKKTLSELENKYIAKRLELQNEIHSKIKGQEAMHLKMSSGILK</sequence>